<dbReference type="Proteomes" id="UP001157017">
    <property type="component" value="Unassembled WGS sequence"/>
</dbReference>
<protein>
    <submittedName>
        <fullName evidence="1">Uncharacterized protein</fullName>
    </submittedName>
</protein>
<sequence length="102" mass="11194">MYRPVITFPTSVPGGGVAEQAKIVRQPYLSSRSRSKWVYRFSVQQHIVHMPGGQTFDLEPAGPPRGARPRCRLRAPVPDQAEVQCVPAVSRRTGVVTRAAVA</sequence>
<keyword evidence="2" id="KW-1185">Reference proteome</keyword>
<organism evidence="1 2">
    <name type="scientific">Angustibacter aerolatus</name>
    <dbReference type="NCBI Taxonomy" id="1162965"/>
    <lineage>
        <taxon>Bacteria</taxon>
        <taxon>Bacillati</taxon>
        <taxon>Actinomycetota</taxon>
        <taxon>Actinomycetes</taxon>
        <taxon>Kineosporiales</taxon>
        <taxon>Kineosporiaceae</taxon>
    </lineage>
</organism>
<accession>A0ABQ6JIK1</accession>
<evidence type="ECO:0000313" key="2">
    <source>
        <dbReference type="Proteomes" id="UP001157017"/>
    </source>
</evidence>
<name>A0ABQ6JIK1_9ACTN</name>
<reference evidence="2" key="1">
    <citation type="journal article" date="2019" name="Int. J. Syst. Evol. Microbiol.">
        <title>The Global Catalogue of Microorganisms (GCM) 10K type strain sequencing project: providing services to taxonomists for standard genome sequencing and annotation.</title>
        <authorList>
            <consortium name="The Broad Institute Genomics Platform"/>
            <consortium name="The Broad Institute Genome Sequencing Center for Infectious Disease"/>
            <person name="Wu L."/>
            <person name="Ma J."/>
        </authorList>
    </citation>
    <scope>NUCLEOTIDE SEQUENCE [LARGE SCALE GENOMIC DNA]</scope>
    <source>
        <strain evidence="2">NBRC 108730</strain>
    </source>
</reference>
<evidence type="ECO:0000313" key="1">
    <source>
        <dbReference type="EMBL" id="GMA86601.1"/>
    </source>
</evidence>
<gene>
    <name evidence="1" type="ORF">GCM10025868_18510</name>
</gene>
<comment type="caution">
    <text evidence="1">The sequence shown here is derived from an EMBL/GenBank/DDBJ whole genome shotgun (WGS) entry which is preliminary data.</text>
</comment>
<dbReference type="EMBL" id="BSUZ01000001">
    <property type="protein sequence ID" value="GMA86601.1"/>
    <property type="molecule type" value="Genomic_DNA"/>
</dbReference>
<proteinExistence type="predicted"/>